<comment type="caution">
    <text evidence="9">The sequence shown here is derived from an EMBL/GenBank/DDBJ whole genome shotgun (WGS) entry which is preliminary data.</text>
</comment>
<dbReference type="SUPFAM" id="SSF52540">
    <property type="entry name" value="P-loop containing nucleoside triphosphate hydrolases"/>
    <property type="match status" value="1"/>
</dbReference>
<evidence type="ECO:0000313" key="10">
    <source>
        <dbReference type="Proteomes" id="UP000802392"/>
    </source>
</evidence>
<dbReference type="InterPro" id="IPR000253">
    <property type="entry name" value="FHA_dom"/>
</dbReference>
<dbReference type="SUPFAM" id="SSF49879">
    <property type="entry name" value="SMAD/FHA domain"/>
    <property type="match status" value="1"/>
</dbReference>
<feature type="domain" description="FtsK" evidence="8">
    <location>
        <begin position="588"/>
        <end position="778"/>
    </location>
</feature>
<evidence type="ECO:0000256" key="6">
    <source>
        <dbReference type="SAM" id="Phobius"/>
    </source>
</evidence>
<feature type="transmembrane region" description="Helical" evidence="6">
    <location>
        <begin position="219"/>
        <end position="238"/>
    </location>
</feature>
<dbReference type="InterPro" id="IPR032030">
    <property type="entry name" value="YscD_cytoplasmic_dom"/>
</dbReference>
<keyword evidence="6" id="KW-0472">Membrane</keyword>
<keyword evidence="1" id="KW-0597">Phosphoprotein</keyword>
<keyword evidence="2 4" id="KW-0547">Nucleotide-binding</keyword>
<evidence type="ECO:0000259" key="8">
    <source>
        <dbReference type="PROSITE" id="PS50901"/>
    </source>
</evidence>
<dbReference type="InterPro" id="IPR002543">
    <property type="entry name" value="FtsK_dom"/>
</dbReference>
<name>A0ABX0TFF9_9MICC</name>
<gene>
    <name evidence="9" type="ORF">FHR86_000233</name>
</gene>
<reference evidence="9 10" key="1">
    <citation type="submission" date="2020-03" db="EMBL/GenBank/DDBJ databases">
        <title>Genomic Encyclopedia of Type Strains, Phase III (KMG-III): the genomes of soil and plant-associated and newly described type strains.</title>
        <authorList>
            <person name="Whitman W."/>
        </authorList>
    </citation>
    <scope>NUCLEOTIDE SEQUENCE [LARGE SCALE GENOMIC DNA]</scope>
    <source>
        <strain evidence="9 10">CECT 4207</strain>
    </source>
</reference>
<organism evidence="9 10">
    <name type="scientific">Paenarthrobacter ilicis</name>
    <dbReference type="NCBI Taxonomy" id="43665"/>
    <lineage>
        <taxon>Bacteria</taxon>
        <taxon>Bacillati</taxon>
        <taxon>Actinomycetota</taxon>
        <taxon>Actinomycetes</taxon>
        <taxon>Micrococcales</taxon>
        <taxon>Micrococcaceae</taxon>
        <taxon>Paenarthrobacter</taxon>
    </lineage>
</organism>
<keyword evidence="6" id="KW-0812">Transmembrane</keyword>
<proteinExistence type="predicted"/>
<evidence type="ECO:0000259" key="7">
    <source>
        <dbReference type="PROSITE" id="PS50006"/>
    </source>
</evidence>
<dbReference type="CDD" id="cd00060">
    <property type="entry name" value="FHA"/>
    <property type="match status" value="1"/>
</dbReference>
<dbReference type="PROSITE" id="PS50006">
    <property type="entry name" value="FHA_DOMAIN"/>
    <property type="match status" value="1"/>
</dbReference>
<dbReference type="Gene3D" id="3.40.50.300">
    <property type="entry name" value="P-loop containing nucleotide triphosphate hydrolases"/>
    <property type="match status" value="2"/>
</dbReference>
<evidence type="ECO:0000313" key="9">
    <source>
        <dbReference type="EMBL" id="NII99934.1"/>
    </source>
</evidence>
<feature type="binding site" evidence="4">
    <location>
        <begin position="606"/>
        <end position="613"/>
    </location>
    <ligand>
        <name>ATP</name>
        <dbReference type="ChEBI" id="CHEBI:30616"/>
    </ligand>
</feature>
<sequence length="1363" mass="143683">MALECTLVRTPASGVAALPQELTIAVPAGTPGETVQALIREAYGTGLLNVAGQPLANLSVGTPPLVHGAVVVDGAVVDSYPGQSFPKPDAAPLPLMLLTHSGPAAGSIFSLERGRFTIGRGQADITVPDAGMSRQHAVLDISGTAMMLSTLKGAASTFLEGRPVRRQSPVSSASKIRCANSDFGIEPGATASDALRHQAGFSVERPLEVQHDSPERNRAALVALAGAPIIAGIALLIFTGSWMFLGFTAISALTMLLPVLSGRKGRRDRAQAVARAVCADVKRRERCSPSAAELVMSCLGSKDLPGLTAADTEGGLDGRPEKGIPNEPEPGAGRTGWIRLGTAEAVANIRLLPHDPGFRPPSIGRAALTLDPRQNAVNLQGPQHHVDALLRFMLMQFASQPGSEKEQVIVVGPVHRLPLCARFLPGTHLATNHASALSLLRGRTGKTRGGKTKGQLILIDDHPQIHTGSMPPLVETFHQAGWRVIDASAARTFGGTSITLETSGTSATLDNGEGPRTFTPDLVPATVFDAFCRRAAARAPAGADVLPGIPDRCTLEDLLGMGPRHVLRRWEHSPRKEGLVAAVGRGSDRTMTFDFHRDGPHLLVAGTTGAGKSGLLRTLVASMALTYPPDHTTFLLVDFKGGSGLGALSGLPHCVGFLTDLGEHQLDRTLTSLRAEVKHREKELALANVVDLAQYQRSTLQTSSPLPYLILVIDEFRMLVDDAPGALRELMRLATIGRSLGIHLVMATQRPQGALTSDIRANVTSSIALRVQSEADSHDVIGHKAAALISVDLPGRAFFAKASSAPEEFQTATMDGSAAADHFPAMPPPVVQCTQEALERCGFFAESGTTVGRSPGGPAATENEMERVVRITRGLWAGSGKQPPRPPVAPSLPAALSWAEEVAGTDGDDPSEAAAAVSAEALMLGLVDVPAQQSVNPLLWSPWVDGHLALIGNDASGMSQCFRAVAAMVVSHRSRPHVYALDGAGLLDDIASDEVLGARATLADLPVAGRVLHLIKAEMERRRSSPSVTGANPPLALLISGWCSWVTTARNGQYSWMEETLHDIVRDGPSRGISVLISGGRELLGSRMFGEIASRAYFPCGSTDESRFHWPRLPDMASVVGRAAITGAISGGRTEVAQFRMPPATVPWPFRELEAAKYGFLVQPLPWPVSSGSLSVTSGGSRGPLWVGVGGDTASPVALPLPDRAVCAVLGSPLSGKSTLLESLRTLNPAVPWLFPQGDGLRTSYVCSLARRATAGVLDPDSILQMDDAEFLDAQGRQALEALFGKIRGVVLAATTGASLVHQMPLAHQIRTSGCGVILQPRTPHDAELLGTRVIADQLGPAGRGYIIQKRRVTPFQTAVTTT</sequence>
<dbReference type="CDD" id="cd01127">
    <property type="entry name" value="TrwB_TraG_TraD_VirD4"/>
    <property type="match status" value="1"/>
</dbReference>
<dbReference type="PROSITE" id="PS50901">
    <property type="entry name" value="FTSK"/>
    <property type="match status" value="1"/>
</dbReference>
<dbReference type="Pfam" id="PF16697">
    <property type="entry name" value="Yop-YscD_cpl"/>
    <property type="match status" value="1"/>
</dbReference>
<dbReference type="InterPro" id="IPR050206">
    <property type="entry name" value="FtsK/SpoIIIE/SftA"/>
</dbReference>
<evidence type="ECO:0000256" key="3">
    <source>
        <dbReference type="ARBA" id="ARBA00022840"/>
    </source>
</evidence>
<evidence type="ECO:0000256" key="4">
    <source>
        <dbReference type="PROSITE-ProRule" id="PRU00289"/>
    </source>
</evidence>
<accession>A0ABX0TFF9</accession>
<evidence type="ECO:0000256" key="2">
    <source>
        <dbReference type="ARBA" id="ARBA00022741"/>
    </source>
</evidence>
<dbReference type="EMBL" id="JAAOZD010000001">
    <property type="protein sequence ID" value="NII99934.1"/>
    <property type="molecule type" value="Genomic_DNA"/>
</dbReference>
<evidence type="ECO:0000256" key="1">
    <source>
        <dbReference type="ARBA" id="ARBA00022553"/>
    </source>
</evidence>
<feature type="domain" description="FHA" evidence="7">
    <location>
        <begin position="111"/>
        <end position="164"/>
    </location>
</feature>
<dbReference type="Proteomes" id="UP000802392">
    <property type="component" value="Unassembled WGS sequence"/>
</dbReference>
<dbReference type="InterPro" id="IPR027417">
    <property type="entry name" value="P-loop_NTPase"/>
</dbReference>
<dbReference type="SMART" id="SM00382">
    <property type="entry name" value="AAA"/>
    <property type="match status" value="1"/>
</dbReference>
<dbReference type="RefSeq" id="WP_167263129.1">
    <property type="nucleotide sequence ID" value="NZ_BAAAVO010000002.1"/>
</dbReference>
<keyword evidence="10" id="KW-1185">Reference proteome</keyword>
<feature type="region of interest" description="Disordered" evidence="5">
    <location>
        <begin position="309"/>
        <end position="334"/>
    </location>
</feature>
<dbReference type="InterPro" id="IPR003593">
    <property type="entry name" value="AAA+_ATPase"/>
</dbReference>
<dbReference type="Pfam" id="PF01580">
    <property type="entry name" value="FtsK_SpoIIIE"/>
    <property type="match status" value="1"/>
</dbReference>
<keyword evidence="6" id="KW-1133">Transmembrane helix</keyword>
<protein>
    <submittedName>
        <fullName evidence="9">S-DNA-T family DNA segregation ATPase FtsK/SpoIIIE</fullName>
    </submittedName>
</protein>
<dbReference type="PANTHER" id="PTHR22683:SF1">
    <property type="entry name" value="TYPE VII SECRETION SYSTEM PROTEIN ESSC"/>
    <property type="match status" value="1"/>
</dbReference>
<keyword evidence="3 4" id="KW-0067">ATP-binding</keyword>
<dbReference type="PANTHER" id="PTHR22683">
    <property type="entry name" value="SPORULATION PROTEIN RELATED"/>
    <property type="match status" value="1"/>
</dbReference>
<dbReference type="Gene3D" id="2.60.200.20">
    <property type="match status" value="1"/>
</dbReference>
<dbReference type="InterPro" id="IPR008984">
    <property type="entry name" value="SMAD_FHA_dom_sf"/>
</dbReference>
<evidence type="ECO:0000256" key="5">
    <source>
        <dbReference type="SAM" id="MobiDB-lite"/>
    </source>
</evidence>